<dbReference type="Pfam" id="PF00569">
    <property type="entry name" value="ZZ"/>
    <property type="match status" value="1"/>
</dbReference>
<feature type="domain" description="WW" evidence="14">
    <location>
        <begin position="1"/>
        <end position="30"/>
    </location>
</feature>
<dbReference type="SUPFAM" id="SSF51045">
    <property type="entry name" value="WW domain"/>
    <property type="match status" value="1"/>
</dbReference>
<comment type="caution">
    <text evidence="16">The sequence shown here is derived from an EMBL/GenBank/DDBJ whole genome shotgun (WGS) entry which is preliminary data.</text>
</comment>
<keyword evidence="6 12" id="KW-0863">Zinc-finger</keyword>
<evidence type="ECO:0000313" key="16">
    <source>
        <dbReference type="EMBL" id="KAJ8040966.1"/>
    </source>
</evidence>
<evidence type="ECO:0000256" key="13">
    <source>
        <dbReference type="SAM" id="MobiDB-lite"/>
    </source>
</evidence>
<dbReference type="PROSITE" id="PS01159">
    <property type="entry name" value="WW_DOMAIN_1"/>
    <property type="match status" value="1"/>
</dbReference>
<organism evidence="16 17">
    <name type="scientific">Holothuria leucospilota</name>
    <name type="common">Black long sea cucumber</name>
    <name type="synonym">Mertensiothuria leucospilota</name>
    <dbReference type="NCBI Taxonomy" id="206669"/>
    <lineage>
        <taxon>Eukaryota</taxon>
        <taxon>Metazoa</taxon>
        <taxon>Echinodermata</taxon>
        <taxon>Eleutherozoa</taxon>
        <taxon>Echinozoa</taxon>
        <taxon>Holothuroidea</taxon>
        <taxon>Aspidochirotacea</taxon>
        <taxon>Aspidochirotida</taxon>
        <taxon>Holothuriidae</taxon>
        <taxon>Holothuria</taxon>
    </lineage>
</organism>
<dbReference type="GO" id="GO:0045202">
    <property type="term" value="C:synapse"/>
    <property type="evidence" value="ECO:0007669"/>
    <property type="project" value="GOC"/>
</dbReference>
<evidence type="ECO:0000256" key="6">
    <source>
        <dbReference type="ARBA" id="ARBA00022771"/>
    </source>
</evidence>
<feature type="region of interest" description="Disordered" evidence="13">
    <location>
        <begin position="437"/>
        <end position="467"/>
    </location>
</feature>
<dbReference type="PANTHER" id="PTHR12268:SF14">
    <property type="entry name" value="DYSTROPHIN-1"/>
    <property type="match status" value="1"/>
</dbReference>
<dbReference type="SUPFAM" id="SSF57850">
    <property type="entry name" value="RING/U-box"/>
    <property type="match status" value="1"/>
</dbReference>
<evidence type="ECO:0000256" key="12">
    <source>
        <dbReference type="PROSITE-ProRule" id="PRU00228"/>
    </source>
</evidence>
<dbReference type="Pfam" id="PF00397">
    <property type="entry name" value="WW"/>
    <property type="match status" value="1"/>
</dbReference>
<evidence type="ECO:0000256" key="8">
    <source>
        <dbReference type="ARBA" id="ARBA00022837"/>
    </source>
</evidence>
<sequence>MNWVRSETTSGIPYFINHRTERTQWDHPRLVKAWTSIRLMDNICYVAYRTAMKLRHFQKILNLHLVDLTSVTSAIDHHMGSLSKQDYIVDAFQLRDIIYEIFLMTRSGGRSKLNVSDCTDLLLNWILNIYDSGRTGFVSVRSFQATAIALCSGRILAKYKYLFQIFSPDGGYISRQGLEKLCEALMQITDLLGETQNFGVSGVQATVESCLSNLFMGSVSQKDFISWMLSEPQTLVWLPTLHRLSAAETVKHEAKCNVCKCHPMVGFRYQCLKCLNFDICQQCFFTRRSSKRHHYTHPIQEYCLSASPKDGVRALAKTVRNKISKKHGRRIKQKYLTIEDDKNGLGFRTGANSDDHLATHIRLGKLSKQLAAVEEDPSLKTKLEGLQENVPLYEGQTDSEAGMKDKTKDRKKLEDLVDALERENEDLATELENYYHNLQRRQKEPSRPRSSSLSSDESKQDEEERKVHQEILEEHNNKLEVELNHYKQLIKEKERLLMQRARMEVVPGFLDKTAPPRLEPYGQSEQQLNKIDGHVPLVSDVSDQVPSIPTIFFKTPSIHHPFKDTSPGKRTDLSKLSNTSIPVGTNEGLSQPREIPISNKLSPGGLFSKQELSTDSPDVGQSNSRRIMGTSLPAQELHATQGMTASRVWPPHLIDESTVRFPNMSVTRVYPSDEAELDEMVGKMTAALDRSATRDGASGDPASETLDAFDQLGEAMQHLVSEINAATITSY</sequence>
<dbReference type="InterPro" id="IPR001202">
    <property type="entry name" value="WW_dom"/>
</dbReference>
<proteinExistence type="predicted"/>
<dbReference type="InterPro" id="IPR011992">
    <property type="entry name" value="EF-hand-dom_pair"/>
</dbReference>
<evidence type="ECO:0000256" key="5">
    <source>
        <dbReference type="ARBA" id="ARBA00022723"/>
    </source>
</evidence>
<dbReference type="InterPro" id="IPR050774">
    <property type="entry name" value="KCMF1/Dystrophin"/>
</dbReference>
<reference evidence="16" key="1">
    <citation type="submission" date="2021-10" db="EMBL/GenBank/DDBJ databases">
        <title>Tropical sea cucumber genome reveals ecological adaptation and Cuvierian tubules defense mechanism.</title>
        <authorList>
            <person name="Chen T."/>
        </authorList>
    </citation>
    <scope>NUCLEOTIDE SEQUENCE</scope>
    <source>
        <strain evidence="16">Nanhai2018</strain>
        <tissue evidence="16">Muscle</tissue>
    </source>
</reference>
<dbReference type="GO" id="GO:0042383">
    <property type="term" value="C:sarcolemma"/>
    <property type="evidence" value="ECO:0007669"/>
    <property type="project" value="UniProtKB-SubCell"/>
</dbReference>
<evidence type="ECO:0000256" key="3">
    <source>
        <dbReference type="ARBA" id="ARBA00022475"/>
    </source>
</evidence>
<feature type="region of interest" description="Disordered" evidence="13">
    <location>
        <begin position="562"/>
        <end position="625"/>
    </location>
</feature>
<evidence type="ECO:0000259" key="15">
    <source>
        <dbReference type="PROSITE" id="PS50135"/>
    </source>
</evidence>
<keyword evidence="8" id="KW-0106">Calcium</keyword>
<dbReference type="GO" id="GO:0003779">
    <property type="term" value="F:actin binding"/>
    <property type="evidence" value="ECO:0007669"/>
    <property type="project" value="UniProtKB-KW"/>
</dbReference>
<dbReference type="Gene3D" id="3.30.60.90">
    <property type="match status" value="1"/>
</dbReference>
<dbReference type="PROSITE" id="PS50020">
    <property type="entry name" value="WW_DOMAIN_2"/>
    <property type="match status" value="1"/>
</dbReference>
<dbReference type="Pfam" id="PF09069">
    <property type="entry name" value="EF-hand_3"/>
    <property type="match status" value="1"/>
</dbReference>
<dbReference type="Gene3D" id="2.20.70.10">
    <property type="match status" value="1"/>
</dbReference>
<comment type="subcellular location">
    <subcellularLocation>
        <location evidence="2">Cell membrane</location>
        <location evidence="2">Sarcolemma</location>
        <topology evidence="2">Peripheral membrane protein</topology>
        <orientation evidence="2">Cytoplasmic side</orientation>
    </subcellularLocation>
    <subcellularLocation>
        <location evidence="1">Cytoplasm</location>
        <location evidence="1">Cytoskeleton</location>
    </subcellularLocation>
</comment>
<dbReference type="GO" id="GO:0099536">
    <property type="term" value="P:synaptic signaling"/>
    <property type="evidence" value="ECO:0007669"/>
    <property type="project" value="TreeGrafter"/>
</dbReference>
<evidence type="ECO:0000256" key="4">
    <source>
        <dbReference type="ARBA" id="ARBA00022490"/>
    </source>
</evidence>
<dbReference type="SMART" id="SM00291">
    <property type="entry name" value="ZnF_ZZ"/>
    <property type="match status" value="1"/>
</dbReference>
<dbReference type="InterPro" id="IPR015154">
    <property type="entry name" value="EF-hand_dom_typ2"/>
</dbReference>
<feature type="compositionally biased region" description="Basic and acidic residues" evidence="13">
    <location>
        <begin position="456"/>
        <end position="467"/>
    </location>
</feature>
<gene>
    <name evidence="16" type="ORF">HOLleu_15431</name>
</gene>
<dbReference type="PROSITE" id="PS50135">
    <property type="entry name" value="ZF_ZZ_2"/>
    <property type="match status" value="1"/>
</dbReference>
<keyword evidence="17" id="KW-1185">Reference proteome</keyword>
<dbReference type="PANTHER" id="PTHR12268">
    <property type="entry name" value="E3 UBIQUITIN-PROTEIN LIGASE KCMF1"/>
    <property type="match status" value="1"/>
</dbReference>
<dbReference type="PROSITE" id="PS01357">
    <property type="entry name" value="ZF_ZZ_1"/>
    <property type="match status" value="1"/>
</dbReference>
<dbReference type="SUPFAM" id="SSF47473">
    <property type="entry name" value="EF-hand"/>
    <property type="match status" value="2"/>
</dbReference>
<dbReference type="InterPro" id="IPR043145">
    <property type="entry name" value="Znf_ZZ_sf"/>
</dbReference>
<dbReference type="InterPro" id="IPR036020">
    <property type="entry name" value="WW_dom_sf"/>
</dbReference>
<feature type="compositionally biased region" description="Polar residues" evidence="13">
    <location>
        <begin position="574"/>
        <end position="589"/>
    </location>
</feature>
<evidence type="ECO:0000256" key="9">
    <source>
        <dbReference type="ARBA" id="ARBA00023136"/>
    </source>
</evidence>
<dbReference type="OrthoDB" id="10057795at2759"/>
<dbReference type="GO" id="GO:0005737">
    <property type="term" value="C:cytoplasm"/>
    <property type="evidence" value="ECO:0007669"/>
    <property type="project" value="UniProtKB-ARBA"/>
</dbReference>
<keyword evidence="7" id="KW-0862">Zinc</keyword>
<dbReference type="GO" id="GO:0016010">
    <property type="term" value="C:dystrophin-associated glycoprotein complex"/>
    <property type="evidence" value="ECO:0007669"/>
    <property type="project" value="UniProtKB-ARBA"/>
</dbReference>
<keyword evidence="5" id="KW-0479">Metal-binding</keyword>
<dbReference type="CDD" id="cd00201">
    <property type="entry name" value="WW"/>
    <property type="match status" value="1"/>
</dbReference>
<keyword evidence="11" id="KW-0206">Cytoskeleton</keyword>
<dbReference type="CDD" id="cd02334">
    <property type="entry name" value="ZZ_dystrophin"/>
    <property type="match status" value="1"/>
</dbReference>
<name>A0A9Q1HDA0_HOLLE</name>
<keyword evidence="10" id="KW-0009">Actin-binding</keyword>
<accession>A0A9Q1HDA0</accession>
<feature type="domain" description="ZZ-type" evidence="15">
    <location>
        <begin position="251"/>
        <end position="307"/>
    </location>
</feature>
<evidence type="ECO:0000256" key="11">
    <source>
        <dbReference type="ARBA" id="ARBA00023212"/>
    </source>
</evidence>
<dbReference type="EMBL" id="JAIZAY010000006">
    <property type="protein sequence ID" value="KAJ8040966.1"/>
    <property type="molecule type" value="Genomic_DNA"/>
</dbReference>
<dbReference type="InterPro" id="IPR000433">
    <property type="entry name" value="Znf_ZZ"/>
</dbReference>
<evidence type="ECO:0000256" key="10">
    <source>
        <dbReference type="ARBA" id="ARBA00023203"/>
    </source>
</evidence>
<keyword evidence="9" id="KW-0472">Membrane</keyword>
<evidence type="ECO:0000256" key="1">
    <source>
        <dbReference type="ARBA" id="ARBA00004245"/>
    </source>
</evidence>
<dbReference type="Gene3D" id="1.10.238.10">
    <property type="entry name" value="EF-hand"/>
    <property type="match status" value="2"/>
</dbReference>
<keyword evidence="4" id="KW-0963">Cytoplasm</keyword>
<dbReference type="SMART" id="SM00456">
    <property type="entry name" value="WW"/>
    <property type="match status" value="1"/>
</dbReference>
<dbReference type="Proteomes" id="UP001152320">
    <property type="component" value="Chromosome 6"/>
</dbReference>
<evidence type="ECO:0000259" key="14">
    <source>
        <dbReference type="PROSITE" id="PS50020"/>
    </source>
</evidence>
<dbReference type="InterPro" id="IPR015153">
    <property type="entry name" value="EF-hand_dom_typ1"/>
</dbReference>
<evidence type="ECO:0000256" key="7">
    <source>
        <dbReference type="ARBA" id="ARBA00022833"/>
    </source>
</evidence>
<dbReference type="Pfam" id="PF09068">
    <property type="entry name" value="EF-hand_2"/>
    <property type="match status" value="1"/>
</dbReference>
<keyword evidence="3" id="KW-1003">Cell membrane</keyword>
<feature type="compositionally biased region" description="Polar residues" evidence="13">
    <location>
        <begin position="610"/>
        <end position="625"/>
    </location>
</feature>
<evidence type="ECO:0000313" key="17">
    <source>
        <dbReference type="Proteomes" id="UP001152320"/>
    </source>
</evidence>
<feature type="compositionally biased region" description="Basic and acidic residues" evidence="13">
    <location>
        <begin position="562"/>
        <end position="573"/>
    </location>
</feature>
<dbReference type="GO" id="GO:0005856">
    <property type="term" value="C:cytoskeleton"/>
    <property type="evidence" value="ECO:0007669"/>
    <property type="project" value="UniProtKB-SubCell"/>
</dbReference>
<protein>
    <submittedName>
        <fullName evidence="16">Dystrophin</fullName>
    </submittedName>
</protein>
<evidence type="ECO:0000256" key="2">
    <source>
        <dbReference type="ARBA" id="ARBA00004278"/>
    </source>
</evidence>
<dbReference type="GO" id="GO:0008270">
    <property type="term" value="F:zinc ion binding"/>
    <property type="evidence" value="ECO:0007669"/>
    <property type="project" value="UniProtKB-KW"/>
</dbReference>
<dbReference type="AlphaFoldDB" id="A0A9Q1HDA0"/>